<reference evidence="5" key="1">
    <citation type="submission" date="2020-05" db="UniProtKB">
        <authorList>
            <consortium name="EnsemblMetazoa"/>
        </authorList>
    </citation>
    <scope>IDENTIFICATION</scope>
    <source>
        <strain evidence="5">TTRI</strain>
    </source>
</reference>
<name>A0A1A9UWK2_GLOAU</name>
<dbReference type="GO" id="GO:0004496">
    <property type="term" value="F:mevalonate kinase activity"/>
    <property type="evidence" value="ECO:0007669"/>
    <property type="project" value="InterPro"/>
</dbReference>
<dbReference type="Gene3D" id="3.30.70.890">
    <property type="entry name" value="GHMP kinase, C-terminal domain"/>
    <property type="match status" value="1"/>
</dbReference>
<proteinExistence type="predicted"/>
<dbReference type="STRING" id="7395.A0A1A9UWK2"/>
<dbReference type="Proteomes" id="UP000078200">
    <property type="component" value="Unassembled WGS sequence"/>
</dbReference>
<keyword evidence="2" id="KW-0808">Transferase</keyword>
<protein>
    <submittedName>
        <fullName evidence="5">Uncharacterized protein</fullName>
    </submittedName>
</protein>
<dbReference type="SUPFAM" id="SSF55060">
    <property type="entry name" value="GHMP Kinase, C-terminal domain"/>
    <property type="match status" value="1"/>
</dbReference>
<dbReference type="GO" id="GO:0019287">
    <property type="term" value="P:isopentenyl diphosphate biosynthetic process, mevalonate pathway"/>
    <property type="evidence" value="ECO:0007669"/>
    <property type="project" value="TreeGrafter"/>
</dbReference>
<keyword evidence="6" id="KW-1185">Reference proteome</keyword>
<evidence type="ECO:0000313" key="5">
    <source>
        <dbReference type="EnsemblMetazoa" id="GAUT018134-PA"/>
    </source>
</evidence>
<evidence type="ECO:0000256" key="3">
    <source>
        <dbReference type="ARBA" id="ARBA00022777"/>
    </source>
</evidence>
<evidence type="ECO:0000256" key="1">
    <source>
        <dbReference type="ARBA" id="ARBA00022490"/>
    </source>
</evidence>
<keyword evidence="4" id="KW-0460">Magnesium</keyword>
<keyword evidence="3" id="KW-0418">Kinase</keyword>
<dbReference type="GO" id="GO:0005524">
    <property type="term" value="F:ATP binding"/>
    <property type="evidence" value="ECO:0007669"/>
    <property type="project" value="InterPro"/>
</dbReference>
<dbReference type="VEuPathDB" id="VectorBase:GAUT018134"/>
<keyword evidence="1" id="KW-0963">Cytoplasm</keyword>
<sequence>MFEAWKHLQTLPEVLNAIWGALEALVTEAIPLYEKFCSSQDYSEQFEKLERLFQINNNLLEAIGVSHPKLEQILRVAYKREFFTNVGVDRQASKLNTKAVAKLPLTLL</sequence>
<dbReference type="PANTHER" id="PTHR43290:SF2">
    <property type="entry name" value="MEVALONATE KINASE"/>
    <property type="match status" value="1"/>
</dbReference>
<organism evidence="5 6">
    <name type="scientific">Glossina austeni</name>
    <name type="common">Savannah tsetse fly</name>
    <dbReference type="NCBI Taxonomy" id="7395"/>
    <lineage>
        <taxon>Eukaryota</taxon>
        <taxon>Metazoa</taxon>
        <taxon>Ecdysozoa</taxon>
        <taxon>Arthropoda</taxon>
        <taxon>Hexapoda</taxon>
        <taxon>Insecta</taxon>
        <taxon>Pterygota</taxon>
        <taxon>Neoptera</taxon>
        <taxon>Endopterygota</taxon>
        <taxon>Diptera</taxon>
        <taxon>Brachycera</taxon>
        <taxon>Muscomorpha</taxon>
        <taxon>Hippoboscoidea</taxon>
        <taxon>Glossinidae</taxon>
        <taxon>Glossina</taxon>
    </lineage>
</organism>
<dbReference type="PANTHER" id="PTHR43290">
    <property type="entry name" value="MEVALONATE KINASE"/>
    <property type="match status" value="1"/>
</dbReference>
<evidence type="ECO:0000256" key="2">
    <source>
        <dbReference type="ARBA" id="ARBA00022679"/>
    </source>
</evidence>
<dbReference type="InterPro" id="IPR036554">
    <property type="entry name" value="GHMP_kinase_C_sf"/>
</dbReference>
<dbReference type="AlphaFoldDB" id="A0A1A9UWK2"/>
<evidence type="ECO:0000313" key="6">
    <source>
        <dbReference type="Proteomes" id="UP000078200"/>
    </source>
</evidence>
<dbReference type="GO" id="GO:0005829">
    <property type="term" value="C:cytosol"/>
    <property type="evidence" value="ECO:0007669"/>
    <property type="project" value="TreeGrafter"/>
</dbReference>
<dbReference type="GO" id="GO:0006695">
    <property type="term" value="P:cholesterol biosynthetic process"/>
    <property type="evidence" value="ECO:0007669"/>
    <property type="project" value="TreeGrafter"/>
</dbReference>
<dbReference type="InterPro" id="IPR006205">
    <property type="entry name" value="Mev_gal_kin"/>
</dbReference>
<evidence type="ECO:0000256" key="4">
    <source>
        <dbReference type="ARBA" id="ARBA00022842"/>
    </source>
</evidence>
<accession>A0A1A9UWK2</accession>
<dbReference type="EnsemblMetazoa" id="GAUT018134-RA">
    <property type="protein sequence ID" value="GAUT018134-PA"/>
    <property type="gene ID" value="GAUT018134"/>
</dbReference>